<dbReference type="InterPro" id="IPR011333">
    <property type="entry name" value="SKP1/BTB/POZ_sf"/>
</dbReference>
<dbReference type="PROSITE" id="PS50097">
    <property type="entry name" value="BTB"/>
    <property type="match status" value="1"/>
</dbReference>
<proteinExistence type="predicted"/>
<dbReference type="Gene3D" id="1.25.40.420">
    <property type="match status" value="1"/>
</dbReference>
<dbReference type="CDD" id="cd18186">
    <property type="entry name" value="BTB_POZ_ZBTB_KLHL-like"/>
    <property type="match status" value="1"/>
</dbReference>
<dbReference type="OrthoDB" id="6435871at2759"/>
<feature type="domain" description="BTB" evidence="1">
    <location>
        <begin position="343"/>
        <end position="410"/>
    </location>
</feature>
<dbReference type="InterPro" id="IPR008974">
    <property type="entry name" value="TRAF-like"/>
</dbReference>
<dbReference type="EMBL" id="BMAW01106109">
    <property type="protein sequence ID" value="GFT22564.1"/>
    <property type="molecule type" value="Genomic_DNA"/>
</dbReference>
<dbReference type="SUPFAM" id="SSF54695">
    <property type="entry name" value="POZ domain"/>
    <property type="match status" value="1"/>
</dbReference>
<dbReference type="GO" id="GO:0030163">
    <property type="term" value="P:protein catabolic process"/>
    <property type="evidence" value="ECO:0007669"/>
    <property type="project" value="UniProtKB-ARBA"/>
</dbReference>
<sequence>MGDIIPNARNEFAFIWRIENFSYCTHTENQMITSPQFAPSVVKKCKWFLNLRPYKKVGNNELITCAVQRHSGEESENFRTNFEIAFLAADGSLLKSTVVRDGYMNLQTKYKELVLQTLRTEVLQKEKDSYLPQDILTIRYRMWSEEGCVCEAERVYARSLVCIERALFMEKIKQFNSKILKRRHNIKIKSKATGALIMRVDASVILESYIGAKIIAEINVIYISIMNKFICKFYLLDDVGNRTQCGVTDLRCEPTQCFKNPIRVPLIYSKQQLMDKKSVFFPKDVLCFQYEFCFANGRIMKEIEGSDYNFLLTPSEVRIEDSYHASESFSDDMRYLYDNKMLCDIELKTRKKTFFAHKLVLCARSSFFRSSLTNGDVMTSSEFFEVDDLEEETLNQFLYFLYTGHLKNLQWEMACKLYYASDKYGVQQLKWKCATFFMSEIHTRNACEVLVLADKYRDSFLKTFVVDFILRHDEEIFLSDAWTDLKQSNIQLVGQTMLSKYRQAK</sequence>
<keyword evidence="4" id="KW-1185">Reference proteome</keyword>
<dbReference type="InterPro" id="IPR000210">
    <property type="entry name" value="BTB/POZ_dom"/>
</dbReference>
<name>A0A8X6TM27_NEPPI</name>
<feature type="domain" description="MATH" evidence="2">
    <location>
        <begin position="11"/>
        <end position="142"/>
    </location>
</feature>
<reference evidence="3" key="1">
    <citation type="submission" date="2020-08" db="EMBL/GenBank/DDBJ databases">
        <title>Multicomponent nature underlies the extraordinary mechanical properties of spider dragline silk.</title>
        <authorList>
            <person name="Kono N."/>
            <person name="Nakamura H."/>
            <person name="Mori M."/>
            <person name="Yoshida Y."/>
            <person name="Ohtoshi R."/>
            <person name="Malay A.D."/>
            <person name="Moran D.A.P."/>
            <person name="Tomita M."/>
            <person name="Numata K."/>
            <person name="Arakawa K."/>
        </authorList>
    </citation>
    <scope>NUCLEOTIDE SEQUENCE</scope>
</reference>
<protein>
    <submittedName>
        <fullName evidence="3">Uncharacterized protein</fullName>
    </submittedName>
</protein>
<dbReference type="SUPFAM" id="SSF49599">
    <property type="entry name" value="TRAF domain-like"/>
    <property type="match status" value="1"/>
</dbReference>
<comment type="caution">
    <text evidence="3">The sequence shown here is derived from an EMBL/GenBank/DDBJ whole genome shotgun (WGS) entry which is preliminary data.</text>
</comment>
<dbReference type="SMART" id="SM00225">
    <property type="entry name" value="BTB"/>
    <property type="match status" value="1"/>
</dbReference>
<evidence type="ECO:0000259" key="2">
    <source>
        <dbReference type="PROSITE" id="PS50144"/>
    </source>
</evidence>
<dbReference type="PROSITE" id="PS50144">
    <property type="entry name" value="MATH"/>
    <property type="match status" value="1"/>
</dbReference>
<dbReference type="Proteomes" id="UP000887013">
    <property type="component" value="Unassembled WGS sequence"/>
</dbReference>
<dbReference type="Pfam" id="PF22486">
    <property type="entry name" value="MATH_2"/>
    <property type="match status" value="1"/>
</dbReference>
<dbReference type="PANTHER" id="PTHR24413">
    <property type="entry name" value="SPECKLE-TYPE POZ PROTEIN"/>
    <property type="match status" value="1"/>
</dbReference>
<dbReference type="Pfam" id="PF00651">
    <property type="entry name" value="BTB"/>
    <property type="match status" value="1"/>
</dbReference>
<accession>A0A8X6TM27</accession>
<organism evidence="3 4">
    <name type="scientific">Nephila pilipes</name>
    <name type="common">Giant wood spider</name>
    <name type="synonym">Nephila maculata</name>
    <dbReference type="NCBI Taxonomy" id="299642"/>
    <lineage>
        <taxon>Eukaryota</taxon>
        <taxon>Metazoa</taxon>
        <taxon>Ecdysozoa</taxon>
        <taxon>Arthropoda</taxon>
        <taxon>Chelicerata</taxon>
        <taxon>Arachnida</taxon>
        <taxon>Araneae</taxon>
        <taxon>Araneomorphae</taxon>
        <taxon>Entelegynae</taxon>
        <taxon>Araneoidea</taxon>
        <taxon>Nephilidae</taxon>
        <taxon>Nephila</taxon>
    </lineage>
</organism>
<evidence type="ECO:0000313" key="4">
    <source>
        <dbReference type="Proteomes" id="UP000887013"/>
    </source>
</evidence>
<dbReference type="InterPro" id="IPR002083">
    <property type="entry name" value="MATH/TRAF_dom"/>
</dbReference>
<dbReference type="Gene3D" id="3.30.710.10">
    <property type="entry name" value="Potassium Channel Kv1.1, Chain A"/>
    <property type="match status" value="1"/>
</dbReference>
<evidence type="ECO:0000259" key="1">
    <source>
        <dbReference type="PROSITE" id="PS50097"/>
    </source>
</evidence>
<dbReference type="Gene3D" id="2.60.210.10">
    <property type="entry name" value="Apoptosis, Tumor Necrosis Factor Receptor Associated Protein 2, Chain A"/>
    <property type="match status" value="1"/>
</dbReference>
<gene>
    <name evidence="3" type="ORF">NPIL_196591</name>
</gene>
<dbReference type="AlphaFoldDB" id="A0A8X6TM27"/>
<evidence type="ECO:0000313" key="3">
    <source>
        <dbReference type="EMBL" id="GFT22564.1"/>
    </source>
</evidence>